<dbReference type="CDD" id="cd00200">
    <property type="entry name" value="WD40"/>
    <property type="match status" value="1"/>
</dbReference>
<dbReference type="SUPFAM" id="SSF50998">
    <property type="entry name" value="Quinoprotein alcohol dehydrogenase-like"/>
    <property type="match status" value="1"/>
</dbReference>
<name>A0A239FAA7_9ACTN</name>
<keyword evidence="3" id="KW-0833">Ubl conjugation pathway</keyword>
<dbReference type="GO" id="GO:0000209">
    <property type="term" value="P:protein polyubiquitination"/>
    <property type="evidence" value="ECO:0007669"/>
    <property type="project" value="TreeGrafter"/>
</dbReference>
<dbReference type="SMART" id="SM00220">
    <property type="entry name" value="S_TKc"/>
    <property type="match status" value="1"/>
</dbReference>
<dbReference type="Gene3D" id="3.30.200.20">
    <property type="entry name" value="Phosphorylase Kinase, domain 1"/>
    <property type="match status" value="1"/>
</dbReference>
<feature type="repeat" description="WD" evidence="4">
    <location>
        <begin position="317"/>
        <end position="358"/>
    </location>
</feature>
<dbReference type="InterPro" id="IPR000719">
    <property type="entry name" value="Prot_kinase_dom"/>
</dbReference>
<dbReference type="PANTHER" id="PTHR15622">
    <property type="entry name" value="WD40 REPEAT PROTEIN"/>
    <property type="match status" value="1"/>
</dbReference>
<dbReference type="Pfam" id="PF00400">
    <property type="entry name" value="WD40"/>
    <property type="match status" value="7"/>
</dbReference>
<dbReference type="PRINTS" id="PR00320">
    <property type="entry name" value="GPROTEINBRPT"/>
</dbReference>
<evidence type="ECO:0000259" key="5">
    <source>
        <dbReference type="PROSITE" id="PS50011"/>
    </source>
</evidence>
<gene>
    <name evidence="6" type="ORF">SAMN05443665_1005247</name>
</gene>
<feature type="domain" description="Protein kinase" evidence="5">
    <location>
        <begin position="1"/>
        <end position="247"/>
    </location>
</feature>
<dbReference type="GO" id="GO:0004672">
    <property type="term" value="F:protein kinase activity"/>
    <property type="evidence" value="ECO:0007669"/>
    <property type="project" value="InterPro"/>
</dbReference>
<dbReference type="PROSITE" id="PS00678">
    <property type="entry name" value="WD_REPEATS_1"/>
    <property type="match status" value="3"/>
</dbReference>
<reference evidence="6 7" key="1">
    <citation type="submission" date="2017-06" db="EMBL/GenBank/DDBJ databases">
        <authorList>
            <person name="Kim H.J."/>
            <person name="Triplett B.A."/>
        </authorList>
    </citation>
    <scope>NUCLEOTIDE SEQUENCE [LARGE SCALE GENOMIC DNA]</scope>
    <source>
        <strain evidence="6 7">DSM 44715</strain>
    </source>
</reference>
<dbReference type="CDD" id="cd14014">
    <property type="entry name" value="STKc_PknB_like"/>
    <property type="match status" value="1"/>
</dbReference>
<proteinExistence type="predicted"/>
<feature type="repeat" description="WD" evidence="4">
    <location>
        <begin position="403"/>
        <end position="443"/>
    </location>
</feature>
<dbReference type="InterPro" id="IPR020472">
    <property type="entry name" value="WD40_PAC1"/>
</dbReference>
<dbReference type="InterPro" id="IPR011047">
    <property type="entry name" value="Quinoprotein_ADH-like_sf"/>
</dbReference>
<dbReference type="InterPro" id="IPR011009">
    <property type="entry name" value="Kinase-like_dom_sf"/>
</dbReference>
<dbReference type="SMART" id="SM00320">
    <property type="entry name" value="WD40"/>
    <property type="match status" value="7"/>
</dbReference>
<evidence type="ECO:0000256" key="2">
    <source>
        <dbReference type="ARBA" id="ARBA00022737"/>
    </source>
</evidence>
<sequence>MGAVWRAHDERMRRDVALKQLKLPLNLEAGVREQLVARMEREARSVGRLHHPGVITVHDQFHDGEGLPWIVMELVRGRSLADAIAVDGPLDEAEAARVGAQIAQAVAVAHEAGIVHRDIKPGNILLEGRRAVLTDFGIAAVAGETTLTATGALVGTPAYLSPEQVHDREATAASDIWSLGATLYAAVEGRPAFTGTSVAALLLAVSQGRYAPLRRARRLAPLLHDMLRLDPRERPTAKAVAEALAALDTAPPTPDVADPVVAPPLPEFSRRTLLAAAGTAAAILAVPVGYLLTRDDRSEKPTQKPTASVAAYSGHALTGHTAAVNAVVFSPDGKTLATASQDKTVRLWDVATRAPLGQPLTGHTQGAYSLAFSPDGKILVTGGEDSTVRMWDVATRAPVGKPLTEHTDIVGAVAFSQDGRMFATGGGNYVVLWDARTRRPMDDSLVHSGVVGSVVFSPDGETLVTAAAAAGDEVHCWDLTVRPVRYRRLKDDTGAVGGLAFSPDGKTFATAGLTGDNALRMWDSATRTQRGRPLTGHTSGVAAVAFSPDGKLLASGSMDRTVRLWDVTTRKPVGRLTGHPGSVDAVTFSPDGKTLATAGLGSAVRLWDVATALQHAPS</sequence>
<dbReference type="InterPro" id="IPR051983">
    <property type="entry name" value="WSB_SOCS-box_domain"/>
</dbReference>
<evidence type="ECO:0000256" key="4">
    <source>
        <dbReference type="PROSITE-ProRule" id="PRU00221"/>
    </source>
</evidence>
<dbReference type="PROSITE" id="PS50294">
    <property type="entry name" value="WD_REPEATS_REGION"/>
    <property type="match status" value="4"/>
</dbReference>
<keyword evidence="7" id="KW-1185">Reference proteome</keyword>
<keyword evidence="2" id="KW-0677">Repeat</keyword>
<dbReference type="InterPro" id="IPR015943">
    <property type="entry name" value="WD40/YVTN_repeat-like_dom_sf"/>
</dbReference>
<protein>
    <submittedName>
        <fullName evidence="6">WD domain-containing protein, G-beta repeat-containing protein</fullName>
    </submittedName>
</protein>
<dbReference type="PROSITE" id="PS50011">
    <property type="entry name" value="PROTEIN_KINASE_DOM"/>
    <property type="match status" value="1"/>
</dbReference>
<dbReference type="GO" id="GO:0005524">
    <property type="term" value="F:ATP binding"/>
    <property type="evidence" value="ECO:0007669"/>
    <property type="project" value="InterPro"/>
</dbReference>
<dbReference type="InterPro" id="IPR008271">
    <property type="entry name" value="Ser/Thr_kinase_AS"/>
</dbReference>
<dbReference type="PROSITE" id="PS00108">
    <property type="entry name" value="PROTEIN_KINASE_ST"/>
    <property type="match status" value="1"/>
</dbReference>
<dbReference type="PANTHER" id="PTHR15622:SF2">
    <property type="entry name" value="U4_U6 SMALL NUCLEAR RIBONUCLEOPROTEIN PRP4"/>
    <property type="match status" value="1"/>
</dbReference>
<accession>A0A239FAA7</accession>
<dbReference type="AlphaFoldDB" id="A0A239FAA7"/>
<dbReference type="SUPFAM" id="SSF56112">
    <property type="entry name" value="Protein kinase-like (PK-like)"/>
    <property type="match status" value="1"/>
</dbReference>
<feature type="repeat" description="WD" evidence="4">
    <location>
        <begin position="360"/>
        <end position="401"/>
    </location>
</feature>
<dbReference type="EMBL" id="FZOR01000005">
    <property type="protein sequence ID" value="SNS53846.1"/>
    <property type="molecule type" value="Genomic_DNA"/>
</dbReference>
<dbReference type="Proteomes" id="UP000198318">
    <property type="component" value="Unassembled WGS sequence"/>
</dbReference>
<evidence type="ECO:0000313" key="6">
    <source>
        <dbReference type="EMBL" id="SNS53846.1"/>
    </source>
</evidence>
<dbReference type="Gene3D" id="1.10.510.10">
    <property type="entry name" value="Transferase(Phosphotransferase) domain 1"/>
    <property type="match status" value="1"/>
</dbReference>
<feature type="repeat" description="WD" evidence="4">
    <location>
        <begin position="534"/>
        <end position="575"/>
    </location>
</feature>
<dbReference type="Gene3D" id="2.130.10.10">
    <property type="entry name" value="YVTN repeat-like/Quinoprotein amine dehydrogenase"/>
    <property type="match status" value="3"/>
</dbReference>
<evidence type="ECO:0000256" key="1">
    <source>
        <dbReference type="ARBA" id="ARBA00022574"/>
    </source>
</evidence>
<evidence type="ECO:0000256" key="3">
    <source>
        <dbReference type="ARBA" id="ARBA00022786"/>
    </source>
</evidence>
<dbReference type="PROSITE" id="PS50082">
    <property type="entry name" value="WD_REPEATS_2"/>
    <property type="match status" value="5"/>
</dbReference>
<organism evidence="6 7">
    <name type="scientific">Actinomadura meyerae</name>
    <dbReference type="NCBI Taxonomy" id="240840"/>
    <lineage>
        <taxon>Bacteria</taxon>
        <taxon>Bacillati</taxon>
        <taxon>Actinomycetota</taxon>
        <taxon>Actinomycetes</taxon>
        <taxon>Streptosporangiales</taxon>
        <taxon>Thermomonosporaceae</taxon>
        <taxon>Actinomadura</taxon>
    </lineage>
</organism>
<dbReference type="Pfam" id="PF00069">
    <property type="entry name" value="Pkinase"/>
    <property type="match status" value="1"/>
</dbReference>
<keyword evidence="1 4" id="KW-0853">WD repeat</keyword>
<evidence type="ECO:0000313" key="7">
    <source>
        <dbReference type="Proteomes" id="UP000198318"/>
    </source>
</evidence>
<feature type="repeat" description="WD" evidence="4">
    <location>
        <begin position="576"/>
        <end position="611"/>
    </location>
</feature>
<dbReference type="InterPro" id="IPR001680">
    <property type="entry name" value="WD40_rpt"/>
</dbReference>
<dbReference type="InterPro" id="IPR019775">
    <property type="entry name" value="WD40_repeat_CS"/>
</dbReference>